<dbReference type="Pfam" id="PF09660">
    <property type="entry name" value="DUF2397"/>
    <property type="match status" value="1"/>
</dbReference>
<dbReference type="RefSeq" id="WP_109776394.1">
    <property type="nucleotide sequence ID" value="NZ_QGDQ01000037.1"/>
</dbReference>
<protein>
    <submittedName>
        <fullName evidence="1">Uncharacterized protein (TIGR02677 family)</fullName>
    </submittedName>
</protein>
<evidence type="ECO:0000313" key="1">
    <source>
        <dbReference type="EMBL" id="PWJ47489.1"/>
    </source>
</evidence>
<name>A0A315ZQ99_9ACTN</name>
<dbReference type="NCBIfam" id="TIGR02677">
    <property type="entry name" value="TIGR02677 family protein"/>
    <property type="match status" value="1"/>
</dbReference>
<dbReference type="EMBL" id="QGDQ01000037">
    <property type="protein sequence ID" value="PWJ47489.1"/>
    <property type="molecule type" value="Genomic_DNA"/>
</dbReference>
<accession>A0A315ZQ99</accession>
<comment type="caution">
    <text evidence="1">The sequence shown here is derived from an EMBL/GenBank/DDBJ whole genome shotgun (WGS) entry which is preliminary data.</text>
</comment>
<dbReference type="Proteomes" id="UP000245469">
    <property type="component" value="Unassembled WGS sequence"/>
</dbReference>
<dbReference type="AlphaFoldDB" id="A0A315ZQ99"/>
<sequence>MADVHDVFAHLRSEVEPTYRLVLGAFTAARRRFVMHLRPSDVADAARAAGAVPPEPDALVRALNQLCEWGNLRSHPDTSRVTSPEDFYRARYLYQLTPAGEAAERALAVFDEALGRRGSLQSVALTDIAAHLRSLGQLAALDGSASGEPDPARVHLALMGLADRFRALAENAEAFMGSLQRTVELQDVDVEAFVAYKGRLIDYLERFIGDLLTTGAEIAGLVEALDGEPIARLVELAVEREAADLAPDVLAGLSGAEQQPLHPEDATSRREHQLDLLRAGWQERWDGVRGWFLSQSGRPSQAATLRSQARSAVPSLLAVVATLNERRQGRSDRAADFRALAVAFAHAEDDAALHRLWHASFGMSSVRHLSVDSDTLDQRRDAPVPPTTAWRDAPPLQVSAQLRRTGSWERRGKPSAVVDRGLQRRHLAERVAEEAAQARLARGQLLSDGPRRLAELPELARPSFQLLLALLGTALAAARPGGGRIEVSTGDGSLVVELEPVPDGGWVTITTEDGALTGPDHELWVRDALAPRELVSAAPAAGTTAGEPR</sequence>
<keyword evidence="2" id="KW-1185">Reference proteome</keyword>
<organism evidence="1 2">
    <name type="scientific">Quadrisphaera granulorum</name>
    <dbReference type="NCBI Taxonomy" id="317664"/>
    <lineage>
        <taxon>Bacteria</taxon>
        <taxon>Bacillati</taxon>
        <taxon>Actinomycetota</taxon>
        <taxon>Actinomycetes</taxon>
        <taxon>Kineosporiales</taxon>
        <taxon>Kineosporiaceae</taxon>
        <taxon>Quadrisphaera</taxon>
    </lineage>
</organism>
<dbReference type="InterPro" id="IPR013493">
    <property type="entry name" value="CHP02677"/>
</dbReference>
<evidence type="ECO:0000313" key="2">
    <source>
        <dbReference type="Proteomes" id="UP000245469"/>
    </source>
</evidence>
<dbReference type="OrthoDB" id="5508807at2"/>
<gene>
    <name evidence="1" type="ORF">BXY45_13732</name>
</gene>
<reference evidence="1 2" key="1">
    <citation type="submission" date="2018-03" db="EMBL/GenBank/DDBJ databases">
        <title>Genomic Encyclopedia of Archaeal and Bacterial Type Strains, Phase II (KMG-II): from individual species to whole genera.</title>
        <authorList>
            <person name="Goeker M."/>
        </authorList>
    </citation>
    <scope>NUCLEOTIDE SEQUENCE [LARGE SCALE GENOMIC DNA]</scope>
    <source>
        <strain evidence="1 2">DSM 44889</strain>
    </source>
</reference>
<proteinExistence type="predicted"/>